<accession>A0A0A2C0C1</accession>
<keyword evidence="1" id="KW-0175">Coiled coil</keyword>
<evidence type="ECO:0000313" key="2">
    <source>
        <dbReference type="EMBL" id="KGG19773.1"/>
    </source>
</evidence>
<organism evidence="2 3">
    <name type="scientific">Prochlorococcus marinus str. PAC1</name>
    <dbReference type="NCBI Taxonomy" id="59924"/>
    <lineage>
        <taxon>Bacteria</taxon>
        <taxon>Bacillati</taxon>
        <taxon>Cyanobacteriota</taxon>
        <taxon>Cyanophyceae</taxon>
        <taxon>Synechococcales</taxon>
        <taxon>Prochlorococcaceae</taxon>
        <taxon>Prochlorococcus</taxon>
    </lineage>
</organism>
<proteinExistence type="predicted"/>
<protein>
    <submittedName>
        <fullName evidence="2">Uncharacterized protein</fullName>
    </submittedName>
</protein>
<sequence length="37" mass="4352">MKMKSEKIEAAEKRIRELQLLIKSWSKKQLTLESCSS</sequence>
<evidence type="ECO:0000313" key="3">
    <source>
        <dbReference type="Proteomes" id="UP000030392"/>
    </source>
</evidence>
<dbReference type="Proteomes" id="UP000030392">
    <property type="component" value="Unassembled WGS sequence"/>
</dbReference>
<dbReference type="AlphaFoldDB" id="A0A0A2C0C1"/>
<name>A0A0A2C0C1_PROMR</name>
<dbReference type="EMBL" id="JNAX01000015">
    <property type="protein sequence ID" value="KGG19773.1"/>
    <property type="molecule type" value="Genomic_DNA"/>
</dbReference>
<gene>
    <name evidence="2" type="ORF">EV03_2161</name>
</gene>
<feature type="coiled-coil region" evidence="1">
    <location>
        <begin position="1"/>
        <end position="28"/>
    </location>
</feature>
<evidence type="ECO:0000256" key="1">
    <source>
        <dbReference type="SAM" id="Coils"/>
    </source>
</evidence>
<comment type="caution">
    <text evidence="2">The sequence shown here is derived from an EMBL/GenBank/DDBJ whole genome shotgun (WGS) entry which is preliminary data.</text>
</comment>
<reference evidence="3" key="1">
    <citation type="journal article" date="2014" name="Sci. Data">
        <title>Genomes of diverse isolates of the marine cyanobacterium Prochlorococcus.</title>
        <authorList>
            <person name="Biller S."/>
            <person name="Berube P."/>
            <person name="Thompson J."/>
            <person name="Kelly L."/>
            <person name="Roggensack S."/>
            <person name="Awad L."/>
            <person name="Roache-Johnson K."/>
            <person name="Ding H."/>
            <person name="Giovannoni S.J."/>
            <person name="Moore L.R."/>
            <person name="Chisholm S.W."/>
        </authorList>
    </citation>
    <scope>NUCLEOTIDE SEQUENCE [LARGE SCALE GENOMIC DNA]</scope>
    <source>
        <strain evidence="3">PAC1</strain>
    </source>
</reference>